<dbReference type="Proteomes" id="UP000321514">
    <property type="component" value="Unassembled WGS sequence"/>
</dbReference>
<protein>
    <submittedName>
        <fullName evidence="1">Uncharacterized protein</fullName>
    </submittedName>
</protein>
<name>A0A511T509_MYXFU</name>
<comment type="caution">
    <text evidence="1">The sequence shown here is derived from an EMBL/GenBank/DDBJ whole genome shotgun (WGS) entry which is preliminary data.</text>
</comment>
<dbReference type="EMBL" id="BJXR01000030">
    <property type="protein sequence ID" value="GEN08703.1"/>
    <property type="molecule type" value="Genomic_DNA"/>
</dbReference>
<sequence>MGGPVHMMMDRYRFVEDDLQIGLPYTKWHADQARENAKLWHRMDSEGDLRAEQERYERVLRDRERLLFPGFADILIAADQDRCPRYAFRDSYGADAPGDFGGVKLCAECQASWTEYALSIRQRAALKIPFLKSKPRLAG</sequence>
<organism evidence="1 2">
    <name type="scientific">Myxococcus fulvus</name>
    <dbReference type="NCBI Taxonomy" id="33"/>
    <lineage>
        <taxon>Bacteria</taxon>
        <taxon>Pseudomonadati</taxon>
        <taxon>Myxococcota</taxon>
        <taxon>Myxococcia</taxon>
        <taxon>Myxococcales</taxon>
        <taxon>Cystobacterineae</taxon>
        <taxon>Myxococcaceae</taxon>
        <taxon>Myxococcus</taxon>
    </lineage>
</organism>
<gene>
    <name evidence="1" type="ORF">MFU01_37400</name>
</gene>
<accession>A0A511T509</accession>
<dbReference type="AlphaFoldDB" id="A0A511T509"/>
<proteinExistence type="predicted"/>
<reference evidence="1 2" key="1">
    <citation type="submission" date="2019-07" db="EMBL/GenBank/DDBJ databases">
        <title>Whole genome shotgun sequence of Myxococcus fulvus NBRC 100333.</title>
        <authorList>
            <person name="Hosoyama A."/>
            <person name="Uohara A."/>
            <person name="Ohji S."/>
            <person name="Ichikawa N."/>
        </authorList>
    </citation>
    <scope>NUCLEOTIDE SEQUENCE [LARGE SCALE GENOMIC DNA]</scope>
    <source>
        <strain evidence="1 2">NBRC 100333</strain>
    </source>
</reference>
<evidence type="ECO:0000313" key="1">
    <source>
        <dbReference type="EMBL" id="GEN08703.1"/>
    </source>
</evidence>
<evidence type="ECO:0000313" key="2">
    <source>
        <dbReference type="Proteomes" id="UP000321514"/>
    </source>
</evidence>